<accession>A0A4Q0TB35</accession>
<dbReference type="GO" id="GO:0009279">
    <property type="term" value="C:cell outer membrane"/>
    <property type="evidence" value="ECO:0007669"/>
    <property type="project" value="InterPro"/>
</dbReference>
<gene>
    <name evidence="3" type="ORF">GRAN_2171</name>
</gene>
<dbReference type="PANTHER" id="PTHR30189">
    <property type="entry name" value="LPS-ASSEMBLY PROTEIN"/>
    <property type="match status" value="1"/>
</dbReference>
<evidence type="ECO:0000313" key="4">
    <source>
        <dbReference type="Proteomes" id="UP000289437"/>
    </source>
</evidence>
<sequence>MTTKAPPQATAEDLPEAPPQYPVARIVPAKDEASDIKILADTQTTVAGHFTLDGSVVITYGDRTVEADHVEYDRESGDLVATGHLVATGGTNQERIEASHGTMNLKTQTGRFYDVKGSVGIKKKNSRLVYTNGNPFLFNGRLVVKTGPQAYDVYDGSVTSCALPHPDWILSAGHFNIDGERARASNSIFHLVNVPVLYLPYVTHAVDTEDRQSGFLIPVISQSSSKGLIIGEQVYLAINRSTDLTVGAEYFSLRGYSQMATFRFRGRNDDFVRAHYSGLLDRLQGSANQGGEDFLLSGRHDFTPHTRVATDVEYLSSFTYRAAFSESFNQAVSSDILSDVYVTHDHDGYVATGLVDRYQGLKRIASVAADGSIIVGQQVRIFHVPSLDLSSVDHALGRSGFVWNFDVDASGLKRVQPNFQTAGVVERFDLHPELAYPLNAGGWHLRPSIGARETYYNRSRSSNIIPNPTESTAGINRSDVEIQVDARAPVIERTFDSGFIRRVLGSDVKHTVEPSVTYRYVTGINNFANILRFDDRDLASNTNELEYGVTQRLFLRPRARKAPCTTDAEQIENPLLSSVDSMIDTPTDSVAPQPGCGTREWITWRLTQKYFFNPTFGGAVQNGRRNLFDSTLDFSGIAFLTEPREISPLISRLRMRASEKVDFEWDVDYDTGAKKFTSSNVFVDVHEGVTFAGLSYARLNAPGRSYSEGIASAVSDFSQMRVLLGFGAPTRAGLSVAGNAGLDLNVGSVQYAALQTSYNWDCCGFSVEYRKYELGSVRNENVYRFNITLANIGTAGNLKRAERLF</sequence>
<feature type="region of interest" description="Disordered" evidence="1">
    <location>
        <begin position="1"/>
        <end position="20"/>
    </location>
</feature>
<reference evidence="4" key="2">
    <citation type="submission" date="2019-02" db="EMBL/GenBank/DDBJ databases">
        <title>Granulicella sibirica sp. nov., a psychrotolerant acidobacterium isolated from an organic soil layer in forested tundra, West Siberia.</title>
        <authorList>
            <person name="Oshkin I.Y."/>
            <person name="Kulichevskaya I.S."/>
            <person name="Rijpstra W.I.C."/>
            <person name="Sinninghe Damste J.S."/>
            <person name="Rakitin A.L."/>
            <person name="Ravin N.V."/>
            <person name="Dedysh S.N."/>
        </authorList>
    </citation>
    <scope>NUCLEOTIDE SEQUENCE [LARGE SCALE GENOMIC DNA]</scope>
    <source>
        <strain evidence="4">AF10</strain>
    </source>
</reference>
<keyword evidence="4" id="KW-1185">Reference proteome</keyword>
<dbReference type="InterPro" id="IPR050218">
    <property type="entry name" value="LptD"/>
</dbReference>
<dbReference type="Gene3D" id="2.60.450.10">
    <property type="entry name" value="Lipopolysaccharide (LPS) transport protein A like domain"/>
    <property type="match status" value="1"/>
</dbReference>
<protein>
    <submittedName>
        <fullName evidence="3">Outer membrane protein Imp</fullName>
    </submittedName>
</protein>
<organism evidence="3 4">
    <name type="scientific">Granulicella sibirica</name>
    <dbReference type="NCBI Taxonomy" id="2479048"/>
    <lineage>
        <taxon>Bacteria</taxon>
        <taxon>Pseudomonadati</taxon>
        <taxon>Acidobacteriota</taxon>
        <taxon>Terriglobia</taxon>
        <taxon>Terriglobales</taxon>
        <taxon>Acidobacteriaceae</taxon>
        <taxon>Granulicella</taxon>
    </lineage>
</organism>
<evidence type="ECO:0000259" key="2">
    <source>
        <dbReference type="Pfam" id="PF04453"/>
    </source>
</evidence>
<comment type="caution">
    <text evidence="3">The sequence shown here is derived from an EMBL/GenBank/DDBJ whole genome shotgun (WGS) entry which is preliminary data.</text>
</comment>
<dbReference type="Pfam" id="PF04453">
    <property type="entry name" value="LptD"/>
    <property type="match status" value="1"/>
</dbReference>
<evidence type="ECO:0000313" key="3">
    <source>
        <dbReference type="EMBL" id="RXH58861.1"/>
    </source>
</evidence>
<name>A0A4Q0TB35_9BACT</name>
<dbReference type="GO" id="GO:0015920">
    <property type="term" value="P:lipopolysaccharide transport"/>
    <property type="evidence" value="ECO:0007669"/>
    <property type="project" value="InterPro"/>
</dbReference>
<dbReference type="GO" id="GO:1990351">
    <property type="term" value="C:transporter complex"/>
    <property type="evidence" value="ECO:0007669"/>
    <property type="project" value="TreeGrafter"/>
</dbReference>
<dbReference type="Proteomes" id="UP000289437">
    <property type="component" value="Unassembled WGS sequence"/>
</dbReference>
<dbReference type="EMBL" id="RDSM01000001">
    <property type="protein sequence ID" value="RXH58861.1"/>
    <property type="molecule type" value="Genomic_DNA"/>
</dbReference>
<dbReference type="InterPro" id="IPR007543">
    <property type="entry name" value="LptD_C"/>
</dbReference>
<reference evidence="3 4" key="1">
    <citation type="submission" date="2018-11" db="EMBL/GenBank/DDBJ databases">
        <authorList>
            <person name="Mardanov A.V."/>
            <person name="Ravin N.V."/>
            <person name="Dedysh S.N."/>
        </authorList>
    </citation>
    <scope>NUCLEOTIDE SEQUENCE [LARGE SCALE GENOMIC DNA]</scope>
    <source>
        <strain evidence="3 4">AF10</strain>
    </source>
</reference>
<dbReference type="GO" id="GO:0043165">
    <property type="term" value="P:Gram-negative-bacterium-type cell outer membrane assembly"/>
    <property type="evidence" value="ECO:0007669"/>
    <property type="project" value="InterPro"/>
</dbReference>
<dbReference type="AlphaFoldDB" id="A0A4Q0TB35"/>
<proteinExistence type="inferred from homology"/>
<feature type="domain" description="LptD C-terminal" evidence="2">
    <location>
        <begin position="294"/>
        <end position="701"/>
    </location>
</feature>
<dbReference type="HAMAP" id="MF_01411">
    <property type="entry name" value="LPS_assembly_LptD"/>
    <property type="match status" value="1"/>
</dbReference>
<evidence type="ECO:0000256" key="1">
    <source>
        <dbReference type="SAM" id="MobiDB-lite"/>
    </source>
</evidence>
<dbReference type="InterPro" id="IPR020889">
    <property type="entry name" value="LipoPS_assembly_LptD"/>
</dbReference>
<dbReference type="PANTHER" id="PTHR30189:SF1">
    <property type="entry name" value="LPS-ASSEMBLY PROTEIN LPTD"/>
    <property type="match status" value="1"/>
</dbReference>